<dbReference type="OrthoDB" id="690068at2759"/>
<evidence type="ECO:0000256" key="1">
    <source>
        <dbReference type="SAM" id="MobiDB-lite"/>
    </source>
</evidence>
<dbReference type="Proteomes" id="UP000054107">
    <property type="component" value="Unassembled WGS sequence"/>
</dbReference>
<evidence type="ECO:0000313" key="3">
    <source>
        <dbReference type="Proteomes" id="UP000054107"/>
    </source>
</evidence>
<feature type="region of interest" description="Disordered" evidence="1">
    <location>
        <begin position="87"/>
        <end position="125"/>
    </location>
</feature>
<feature type="compositionally biased region" description="Polar residues" evidence="1">
    <location>
        <begin position="98"/>
        <end position="115"/>
    </location>
</feature>
<protein>
    <submittedName>
        <fullName evidence="2">Uncharacterized protein</fullName>
    </submittedName>
</protein>
<accession>A0A0B7MZI7</accession>
<dbReference type="EMBL" id="LN719599">
    <property type="protein sequence ID" value="CEP08518.1"/>
    <property type="molecule type" value="Genomic_DNA"/>
</dbReference>
<dbReference type="AlphaFoldDB" id="A0A0B7MZI7"/>
<dbReference type="STRING" id="35722.A0A0B7MZI7"/>
<proteinExistence type="predicted"/>
<feature type="compositionally biased region" description="Polar residues" evidence="1">
    <location>
        <begin position="1"/>
        <end position="15"/>
    </location>
</feature>
<sequence>MYSPPQQQDYNSSSMDNDHFDTHTTVGAVPVVHNNRLFNPSYHHQRQSSFGTVVSAMSPPNRSGGMAYDSSSHNWLGTSLDSNGSSFGQSPIFGGIVSPSTSSSHLELIGSSTQNGDDDENQQRK</sequence>
<feature type="compositionally biased region" description="Acidic residues" evidence="1">
    <location>
        <begin position="116"/>
        <end position="125"/>
    </location>
</feature>
<feature type="region of interest" description="Disordered" evidence="1">
    <location>
        <begin position="42"/>
        <end position="70"/>
    </location>
</feature>
<keyword evidence="3" id="KW-1185">Reference proteome</keyword>
<name>A0A0B7MZI7_9FUNG</name>
<evidence type="ECO:0000313" key="2">
    <source>
        <dbReference type="EMBL" id="CEP08518.1"/>
    </source>
</evidence>
<gene>
    <name evidence="2" type="primary">PARPA_01840.1 scaffold 1618</name>
</gene>
<reference evidence="2 3" key="1">
    <citation type="submission" date="2014-09" db="EMBL/GenBank/DDBJ databases">
        <authorList>
            <person name="Ellenberger Sabrina"/>
        </authorList>
    </citation>
    <scope>NUCLEOTIDE SEQUENCE [LARGE SCALE GENOMIC DNA]</scope>
    <source>
        <strain evidence="2 3">CBS 412.66</strain>
    </source>
</reference>
<organism evidence="2 3">
    <name type="scientific">Parasitella parasitica</name>
    <dbReference type="NCBI Taxonomy" id="35722"/>
    <lineage>
        <taxon>Eukaryota</taxon>
        <taxon>Fungi</taxon>
        <taxon>Fungi incertae sedis</taxon>
        <taxon>Mucoromycota</taxon>
        <taxon>Mucoromycotina</taxon>
        <taxon>Mucoromycetes</taxon>
        <taxon>Mucorales</taxon>
        <taxon>Mucorineae</taxon>
        <taxon>Mucoraceae</taxon>
        <taxon>Parasitella</taxon>
    </lineage>
</organism>
<feature type="region of interest" description="Disordered" evidence="1">
    <location>
        <begin position="1"/>
        <end position="27"/>
    </location>
</feature>